<evidence type="ECO:0000256" key="8">
    <source>
        <dbReference type="ARBA" id="ARBA00023065"/>
    </source>
</evidence>
<evidence type="ECO:0000256" key="2">
    <source>
        <dbReference type="ARBA" id="ARBA00006434"/>
    </source>
</evidence>
<dbReference type="InterPro" id="IPR038377">
    <property type="entry name" value="Na/Glc_symporter_sf"/>
</dbReference>
<dbReference type="PANTHER" id="PTHR42985:SF2">
    <property type="entry name" value="SODIUM-DEPENDENT MULTIVITAMIN TRANSPORTER"/>
    <property type="match status" value="1"/>
</dbReference>
<evidence type="ECO:0000256" key="1">
    <source>
        <dbReference type="ARBA" id="ARBA00004651"/>
    </source>
</evidence>
<keyword evidence="15" id="KW-1185">Reference proteome</keyword>
<feature type="transmembrane region" description="Helical" evidence="13">
    <location>
        <begin position="524"/>
        <end position="545"/>
    </location>
</feature>
<dbReference type="GO" id="GO:0005886">
    <property type="term" value="C:plasma membrane"/>
    <property type="evidence" value="ECO:0007669"/>
    <property type="project" value="UniProtKB-SubCell"/>
</dbReference>
<keyword evidence="9 13" id="KW-0472">Membrane</keyword>
<dbReference type="AlphaFoldDB" id="A0AAW1CY55"/>
<feature type="transmembrane region" description="Helical" evidence="13">
    <location>
        <begin position="277"/>
        <end position="304"/>
    </location>
</feature>
<feature type="transmembrane region" description="Helical" evidence="13">
    <location>
        <begin position="440"/>
        <end position="462"/>
    </location>
</feature>
<feature type="transmembrane region" description="Helical" evidence="13">
    <location>
        <begin position="191"/>
        <end position="215"/>
    </location>
</feature>
<evidence type="ECO:0000256" key="5">
    <source>
        <dbReference type="ARBA" id="ARBA00022692"/>
    </source>
</evidence>
<name>A0AAW1CY55_9HEMI</name>
<keyword evidence="7" id="KW-0915">Sodium</keyword>
<keyword evidence="6 13" id="KW-1133">Transmembrane helix</keyword>
<evidence type="ECO:0000313" key="15">
    <source>
        <dbReference type="Proteomes" id="UP001461498"/>
    </source>
</evidence>
<feature type="region of interest" description="Disordered" evidence="12">
    <location>
        <begin position="586"/>
        <end position="605"/>
    </location>
</feature>
<evidence type="ECO:0000256" key="6">
    <source>
        <dbReference type="ARBA" id="ARBA00022989"/>
    </source>
</evidence>
<gene>
    <name evidence="14" type="ORF">O3M35_011974</name>
</gene>
<dbReference type="Gene3D" id="1.20.1730.10">
    <property type="entry name" value="Sodium/glucose cotransporter"/>
    <property type="match status" value="1"/>
</dbReference>
<protein>
    <recommendedName>
        <fullName evidence="16">Sodium-coupled monocarboxylate transporter 1</fullName>
    </recommendedName>
</protein>
<evidence type="ECO:0000256" key="10">
    <source>
        <dbReference type="ARBA" id="ARBA00023201"/>
    </source>
</evidence>
<feature type="transmembrane region" description="Helical" evidence="13">
    <location>
        <begin position="48"/>
        <end position="68"/>
    </location>
</feature>
<evidence type="ECO:0000256" key="3">
    <source>
        <dbReference type="ARBA" id="ARBA00022448"/>
    </source>
</evidence>
<dbReference type="NCBIfam" id="TIGR00813">
    <property type="entry name" value="sss"/>
    <property type="match status" value="1"/>
</dbReference>
<keyword evidence="10" id="KW-0739">Sodium transport</keyword>
<organism evidence="14 15">
    <name type="scientific">Rhynocoris fuscipes</name>
    <dbReference type="NCBI Taxonomy" id="488301"/>
    <lineage>
        <taxon>Eukaryota</taxon>
        <taxon>Metazoa</taxon>
        <taxon>Ecdysozoa</taxon>
        <taxon>Arthropoda</taxon>
        <taxon>Hexapoda</taxon>
        <taxon>Insecta</taxon>
        <taxon>Pterygota</taxon>
        <taxon>Neoptera</taxon>
        <taxon>Paraneoptera</taxon>
        <taxon>Hemiptera</taxon>
        <taxon>Heteroptera</taxon>
        <taxon>Panheteroptera</taxon>
        <taxon>Cimicomorpha</taxon>
        <taxon>Reduviidae</taxon>
        <taxon>Harpactorinae</taxon>
        <taxon>Harpactorini</taxon>
        <taxon>Rhynocoris</taxon>
    </lineage>
</organism>
<keyword evidence="8" id="KW-0406">Ion transport</keyword>
<feature type="transmembrane region" description="Helical" evidence="13">
    <location>
        <begin position="411"/>
        <end position="433"/>
    </location>
</feature>
<evidence type="ECO:0000256" key="7">
    <source>
        <dbReference type="ARBA" id="ARBA00023053"/>
    </source>
</evidence>
<dbReference type="PANTHER" id="PTHR42985">
    <property type="entry name" value="SODIUM-COUPLED MONOCARBOXYLATE TRANSPORTER"/>
    <property type="match status" value="1"/>
</dbReference>
<keyword evidence="4" id="KW-1003">Cell membrane</keyword>
<evidence type="ECO:0000256" key="11">
    <source>
        <dbReference type="RuleBase" id="RU362091"/>
    </source>
</evidence>
<dbReference type="InterPro" id="IPR001734">
    <property type="entry name" value="Na/solute_symporter"/>
</dbReference>
<comment type="similarity">
    <text evidence="2 11">Belongs to the sodium:solute symporter (SSF) (TC 2.A.21) family.</text>
</comment>
<sequence length="605" mass="67247">MEGGTLLFDYLVFAALIVGSFSVAIYGRVSGPKERTKTDYAFAKSNSVSMPAMMLSIARGFLGVRVFLGYPSELYYRGSAMWETLYGMIIAFPVVCFFFVPVYYSLGITSVYQYLDLRFKSRLVRCLASGTYVLRSVLNLGVTVFTPCIALKTVIGLPYWASISAIVGISIFFTIMGGLRTAIIADVAQLLIMVGCSVAIIIQGTISAGGVVNVVNATYTYERFQFFNFDLDPTVRVTTISAIVGQLFMSLSIFGCQQNFVQRYCSMSSQTKVRKTLMANIPIMTILFSLSWIVGMVIFANYAFCDPKSLGYISTYDEILPFYVEDKFYFLPGFLGLIMACLFNGALNLMVSNLNSLAVVLWEDFFFQIPAFKGIGDRAQLWFIKLLGSLCGLMIMGIAFIVATLSGVIEASMLMTSATSGPLLGVFILAMFFPPANWKGAAFGMLASHAIVIWITFGGWTIDKPDQQFLPLSVDGCTNQTFSPNVPPLPPTSDPVWTEDFDDPVVGPAQHDGDFFSYLYMVTYMYYSLIGTFFTVILGIIVSFLTAEDEKYDEKLVHPWARKFYKWLPGRRKCFMEEDVVSTQVPQQNSSLKSDKSSNKVVNKF</sequence>
<evidence type="ECO:0000256" key="12">
    <source>
        <dbReference type="SAM" id="MobiDB-lite"/>
    </source>
</evidence>
<dbReference type="PROSITE" id="PS50283">
    <property type="entry name" value="NA_SOLUT_SYMP_3"/>
    <property type="match status" value="1"/>
</dbReference>
<evidence type="ECO:0000256" key="13">
    <source>
        <dbReference type="SAM" id="Phobius"/>
    </source>
</evidence>
<dbReference type="GO" id="GO:0006814">
    <property type="term" value="P:sodium ion transport"/>
    <property type="evidence" value="ECO:0007669"/>
    <property type="project" value="UniProtKB-KW"/>
</dbReference>
<evidence type="ECO:0000256" key="4">
    <source>
        <dbReference type="ARBA" id="ARBA00022475"/>
    </source>
</evidence>
<feature type="transmembrane region" description="Helical" evidence="13">
    <location>
        <begin position="235"/>
        <end position="256"/>
    </location>
</feature>
<feature type="transmembrane region" description="Helical" evidence="13">
    <location>
        <begin position="88"/>
        <end position="112"/>
    </location>
</feature>
<evidence type="ECO:0000256" key="9">
    <source>
        <dbReference type="ARBA" id="ARBA00023136"/>
    </source>
</evidence>
<feature type="transmembrane region" description="Helical" evidence="13">
    <location>
        <begin position="132"/>
        <end position="153"/>
    </location>
</feature>
<dbReference type="GO" id="GO:0015293">
    <property type="term" value="F:symporter activity"/>
    <property type="evidence" value="ECO:0007669"/>
    <property type="project" value="TreeGrafter"/>
</dbReference>
<proteinExistence type="inferred from homology"/>
<dbReference type="Pfam" id="PF00474">
    <property type="entry name" value="SSF"/>
    <property type="match status" value="1"/>
</dbReference>
<dbReference type="EMBL" id="JAPXFL010000009">
    <property type="protein sequence ID" value="KAK9501219.1"/>
    <property type="molecule type" value="Genomic_DNA"/>
</dbReference>
<reference evidence="14 15" key="1">
    <citation type="submission" date="2022-12" db="EMBL/GenBank/DDBJ databases">
        <title>Chromosome-level genome assembly of true bugs.</title>
        <authorList>
            <person name="Ma L."/>
            <person name="Li H."/>
        </authorList>
    </citation>
    <scope>NUCLEOTIDE SEQUENCE [LARGE SCALE GENOMIC DNA]</scope>
    <source>
        <strain evidence="14">Lab_2022b</strain>
    </source>
</reference>
<evidence type="ECO:0000313" key="14">
    <source>
        <dbReference type="EMBL" id="KAK9501219.1"/>
    </source>
</evidence>
<feature type="transmembrane region" description="Helical" evidence="13">
    <location>
        <begin position="382"/>
        <end position="405"/>
    </location>
</feature>
<feature type="transmembrane region" description="Helical" evidence="13">
    <location>
        <begin position="159"/>
        <end position="179"/>
    </location>
</feature>
<keyword evidence="3" id="KW-0813">Transport</keyword>
<evidence type="ECO:0008006" key="16">
    <source>
        <dbReference type="Google" id="ProtNLM"/>
    </source>
</evidence>
<feature type="transmembrane region" description="Helical" evidence="13">
    <location>
        <begin position="6"/>
        <end position="27"/>
    </location>
</feature>
<comment type="subcellular location">
    <subcellularLocation>
        <location evidence="1">Cell membrane</location>
        <topology evidence="1">Multi-pass membrane protein</topology>
    </subcellularLocation>
</comment>
<dbReference type="Proteomes" id="UP001461498">
    <property type="component" value="Unassembled WGS sequence"/>
</dbReference>
<comment type="caution">
    <text evidence="14">The sequence shown here is derived from an EMBL/GenBank/DDBJ whole genome shotgun (WGS) entry which is preliminary data.</text>
</comment>
<dbReference type="CDD" id="cd11492">
    <property type="entry name" value="SLC5sbd_NIS-SMVT"/>
    <property type="match status" value="1"/>
</dbReference>
<accession>A0AAW1CY55</accession>
<feature type="transmembrane region" description="Helical" evidence="13">
    <location>
        <begin position="328"/>
        <end position="347"/>
    </location>
</feature>
<keyword evidence="5 13" id="KW-0812">Transmembrane</keyword>
<dbReference type="InterPro" id="IPR051163">
    <property type="entry name" value="Sodium:Solute_Symporter_SSF"/>
</dbReference>